<dbReference type="EMBL" id="FNHU01000001">
    <property type="protein sequence ID" value="SDM27319.1"/>
    <property type="molecule type" value="Genomic_DNA"/>
</dbReference>
<reference evidence="4 5" key="1">
    <citation type="submission" date="2016-10" db="EMBL/GenBank/DDBJ databases">
        <authorList>
            <person name="de Groot N.N."/>
        </authorList>
    </citation>
    <scope>NUCLEOTIDE SEQUENCE [LARGE SCALE GENOMIC DNA]</scope>
    <source>
        <strain evidence="4 5">KPR-7B</strain>
    </source>
</reference>
<dbReference type="InterPro" id="IPR000866">
    <property type="entry name" value="AhpC/TSA"/>
</dbReference>
<dbReference type="Proteomes" id="UP000199671">
    <property type="component" value="Unassembled WGS sequence"/>
</dbReference>
<gene>
    <name evidence="4" type="ORF">SAMN04487766_101172</name>
</gene>
<evidence type="ECO:0000313" key="5">
    <source>
        <dbReference type="Proteomes" id="UP000199671"/>
    </source>
</evidence>
<dbReference type="PROSITE" id="PS51352">
    <property type="entry name" value="THIOREDOXIN_2"/>
    <property type="match status" value="1"/>
</dbReference>
<feature type="transmembrane region" description="Helical" evidence="2">
    <location>
        <begin position="76"/>
        <end position="97"/>
    </location>
</feature>
<feature type="compositionally biased region" description="Polar residues" evidence="1">
    <location>
        <begin position="7"/>
        <end position="17"/>
    </location>
</feature>
<feature type="domain" description="Thioredoxin" evidence="3">
    <location>
        <begin position="124"/>
        <end position="263"/>
    </location>
</feature>
<dbReference type="Gene3D" id="3.40.30.10">
    <property type="entry name" value="Glutaredoxin"/>
    <property type="match status" value="1"/>
</dbReference>
<keyword evidence="2" id="KW-0472">Membrane</keyword>
<dbReference type="AlphaFoldDB" id="A0A1G9RVN2"/>
<dbReference type="GO" id="GO:0016209">
    <property type="term" value="F:antioxidant activity"/>
    <property type="evidence" value="ECO:0007669"/>
    <property type="project" value="InterPro"/>
</dbReference>
<dbReference type="InterPro" id="IPR036249">
    <property type="entry name" value="Thioredoxin-like_sf"/>
</dbReference>
<dbReference type="SUPFAM" id="SSF52833">
    <property type="entry name" value="Thioredoxin-like"/>
    <property type="match status" value="1"/>
</dbReference>
<dbReference type="PANTHER" id="PTHR42852">
    <property type="entry name" value="THIOL:DISULFIDE INTERCHANGE PROTEIN DSBE"/>
    <property type="match status" value="1"/>
</dbReference>
<feature type="compositionally biased region" description="Acidic residues" evidence="1">
    <location>
        <begin position="32"/>
        <end position="44"/>
    </location>
</feature>
<organism evidence="4 5">
    <name type="scientific">Actinomyces ruminicola</name>
    <dbReference type="NCBI Taxonomy" id="332524"/>
    <lineage>
        <taxon>Bacteria</taxon>
        <taxon>Bacillati</taxon>
        <taxon>Actinomycetota</taxon>
        <taxon>Actinomycetes</taxon>
        <taxon>Actinomycetales</taxon>
        <taxon>Actinomycetaceae</taxon>
        <taxon>Actinomyces</taxon>
    </lineage>
</organism>
<dbReference type="RefSeq" id="WP_092606909.1">
    <property type="nucleotide sequence ID" value="NZ_FNHU01000001.1"/>
</dbReference>
<evidence type="ECO:0000259" key="3">
    <source>
        <dbReference type="PROSITE" id="PS51352"/>
    </source>
</evidence>
<evidence type="ECO:0000256" key="1">
    <source>
        <dbReference type="SAM" id="MobiDB-lite"/>
    </source>
</evidence>
<dbReference type="PANTHER" id="PTHR42852:SF13">
    <property type="entry name" value="PROTEIN DIPZ"/>
    <property type="match status" value="1"/>
</dbReference>
<dbReference type="OrthoDB" id="9790194at2"/>
<dbReference type="InterPro" id="IPR013766">
    <property type="entry name" value="Thioredoxin_domain"/>
</dbReference>
<protein>
    <submittedName>
        <fullName evidence="4">Peroxiredoxin</fullName>
    </submittedName>
</protein>
<dbReference type="Pfam" id="PF00578">
    <property type="entry name" value="AhpC-TSA"/>
    <property type="match status" value="1"/>
</dbReference>
<dbReference type="InterPro" id="IPR050553">
    <property type="entry name" value="Thioredoxin_ResA/DsbE_sf"/>
</dbReference>
<proteinExistence type="predicted"/>
<feature type="region of interest" description="Disordered" evidence="1">
    <location>
        <begin position="1"/>
        <end position="66"/>
    </location>
</feature>
<accession>A0A1G9RVN2</accession>
<evidence type="ECO:0000313" key="4">
    <source>
        <dbReference type="EMBL" id="SDM27319.1"/>
    </source>
</evidence>
<dbReference type="GO" id="GO:0016491">
    <property type="term" value="F:oxidoreductase activity"/>
    <property type="evidence" value="ECO:0007669"/>
    <property type="project" value="InterPro"/>
</dbReference>
<evidence type="ECO:0000256" key="2">
    <source>
        <dbReference type="SAM" id="Phobius"/>
    </source>
</evidence>
<dbReference type="CDD" id="cd02966">
    <property type="entry name" value="TlpA_like_family"/>
    <property type="match status" value="1"/>
</dbReference>
<name>A0A1G9RVN2_9ACTO</name>
<sequence>MRDDLTDGTSPEYSSRLNAPEAGASDEHEAADSEVEYEPDDVDDAPAREAAADGTAARGDDPDEPAWRAGIRGSRFGQVAVVLVAAFAIAIAAWWAVGPDDSGPAQAETAVVTEVDVAGAASAPVAGQTAPAFTGAGLDSQEVVLDPQSMEGRPVWLMFVATWCTGCRTEMPDVQAAAAEYGDDVEVIVVYVGEDAGTVRAYSERVGNEFTQVSDRSQAISAAYGIMGVPSHFFIGADGVVQQVHVGLLTPEQMSESLQALTGS</sequence>
<keyword evidence="2" id="KW-1133">Transmembrane helix</keyword>
<keyword evidence="2" id="KW-0812">Transmembrane</keyword>